<dbReference type="Pfam" id="PF02581">
    <property type="entry name" value="TMP-TENI"/>
    <property type="match status" value="1"/>
</dbReference>
<keyword evidence="2" id="KW-0784">Thiamine biosynthesis</keyword>
<accession>A0A1H8Z468</accession>
<dbReference type="InterPro" id="IPR013785">
    <property type="entry name" value="Aldolase_TIM"/>
</dbReference>
<feature type="domain" description="Thiamine phosphate synthase/TenI" evidence="3">
    <location>
        <begin position="11"/>
        <end position="190"/>
    </location>
</feature>
<dbReference type="PANTHER" id="PTHR20857:SF15">
    <property type="entry name" value="THIAMINE-PHOSPHATE SYNTHASE"/>
    <property type="match status" value="1"/>
</dbReference>
<comment type="pathway">
    <text evidence="1">Cofactor biosynthesis; thiamine diphosphate biosynthesis.</text>
</comment>
<dbReference type="AlphaFoldDB" id="A0A1H8Z468"/>
<dbReference type="InterPro" id="IPR036206">
    <property type="entry name" value="ThiamineP_synth_sf"/>
</dbReference>
<reference evidence="4 5" key="1">
    <citation type="submission" date="2016-10" db="EMBL/GenBank/DDBJ databases">
        <authorList>
            <person name="de Groot N.N."/>
        </authorList>
    </citation>
    <scope>NUCLEOTIDE SEQUENCE [LARGE SCALE GENOMIC DNA]</scope>
    <source>
        <strain evidence="4 5">A52C2</strain>
    </source>
</reference>
<evidence type="ECO:0000256" key="2">
    <source>
        <dbReference type="ARBA" id="ARBA00022977"/>
    </source>
</evidence>
<proteinExistence type="predicted"/>
<dbReference type="SUPFAM" id="SSF51391">
    <property type="entry name" value="Thiamin phosphate synthase"/>
    <property type="match status" value="1"/>
</dbReference>
<dbReference type="GO" id="GO:0004789">
    <property type="term" value="F:thiamine-phosphate diphosphorylase activity"/>
    <property type="evidence" value="ECO:0007669"/>
    <property type="project" value="TreeGrafter"/>
</dbReference>
<dbReference type="STRING" id="1855383.SAMN05216548_10132"/>
<dbReference type="OrthoDB" id="7159061at2"/>
<keyword evidence="5" id="KW-1185">Reference proteome</keyword>
<dbReference type="InterPro" id="IPR022998">
    <property type="entry name" value="ThiamineP_synth_TenI"/>
</dbReference>
<dbReference type="GO" id="GO:0009228">
    <property type="term" value="P:thiamine biosynthetic process"/>
    <property type="evidence" value="ECO:0007669"/>
    <property type="project" value="UniProtKB-KW"/>
</dbReference>
<dbReference type="CDD" id="cd00564">
    <property type="entry name" value="TMP_TenI"/>
    <property type="match status" value="1"/>
</dbReference>
<name>A0A1H8Z468_9HYPH</name>
<dbReference type="Gene3D" id="3.20.20.70">
    <property type="entry name" value="Aldolase class I"/>
    <property type="match status" value="1"/>
</dbReference>
<dbReference type="RefSeq" id="WP_092494576.1">
    <property type="nucleotide sequence ID" value="NZ_FOFG01000001.1"/>
</dbReference>
<dbReference type="EMBL" id="FOFG01000001">
    <property type="protein sequence ID" value="SEP59142.1"/>
    <property type="molecule type" value="Genomic_DNA"/>
</dbReference>
<dbReference type="Proteomes" id="UP000199647">
    <property type="component" value="Unassembled WGS sequence"/>
</dbReference>
<evidence type="ECO:0000259" key="3">
    <source>
        <dbReference type="Pfam" id="PF02581"/>
    </source>
</evidence>
<dbReference type="GO" id="GO:0005737">
    <property type="term" value="C:cytoplasm"/>
    <property type="evidence" value="ECO:0007669"/>
    <property type="project" value="TreeGrafter"/>
</dbReference>
<gene>
    <name evidence="4" type="ORF">SAMN05216548_10132</name>
</gene>
<evidence type="ECO:0000313" key="4">
    <source>
        <dbReference type="EMBL" id="SEP59142.1"/>
    </source>
</evidence>
<evidence type="ECO:0000256" key="1">
    <source>
        <dbReference type="ARBA" id="ARBA00004948"/>
    </source>
</evidence>
<dbReference type="PANTHER" id="PTHR20857">
    <property type="entry name" value="THIAMINE-PHOSPHATE PYROPHOSPHORYLASE"/>
    <property type="match status" value="1"/>
</dbReference>
<organism evidence="4 5">
    <name type="scientific">Faunimonas pinastri</name>
    <dbReference type="NCBI Taxonomy" id="1855383"/>
    <lineage>
        <taxon>Bacteria</taxon>
        <taxon>Pseudomonadati</taxon>
        <taxon>Pseudomonadota</taxon>
        <taxon>Alphaproteobacteria</taxon>
        <taxon>Hyphomicrobiales</taxon>
        <taxon>Afifellaceae</taxon>
        <taxon>Faunimonas</taxon>
    </lineage>
</organism>
<sequence length="216" mass="22288">MSEQNETSPRLFLVTPAAPDLDLFPDMLAEVLAASDVAAVLIASGTSEEEREDIAHVLVPIIQAAGAAAIIADATRAVGRCKADGVHIGSGQGDLANAVADYQPRSIVGAGNISSRHTAMEAAELGVDYIFFGKPYGDSHAEPHPKVLDLAAWWSDLMEVPAVVMAGNDPHSAKAAAETGASFVALQSAVWNWPDGPEAAIRIAAEAIEAADPAAA</sequence>
<protein>
    <submittedName>
        <fullName evidence="4">Thiamine-phosphate pyrophosphorylase</fullName>
    </submittedName>
</protein>
<evidence type="ECO:0000313" key="5">
    <source>
        <dbReference type="Proteomes" id="UP000199647"/>
    </source>
</evidence>